<feature type="signal peptide" evidence="1">
    <location>
        <begin position="1"/>
        <end position="27"/>
    </location>
</feature>
<gene>
    <name evidence="2" type="ORF">JDV75_04010</name>
</gene>
<proteinExistence type="predicted"/>
<reference evidence="2" key="1">
    <citation type="submission" date="2020-12" db="EMBL/GenBank/DDBJ databases">
        <title>Genome public.</title>
        <authorList>
            <person name="Sun Q."/>
        </authorList>
    </citation>
    <scope>NUCLEOTIDE SEQUENCE</scope>
    <source>
        <strain evidence="2">CCM 8863</strain>
    </source>
</reference>
<evidence type="ECO:0008006" key="4">
    <source>
        <dbReference type="Google" id="ProtNLM"/>
    </source>
</evidence>
<dbReference type="RefSeq" id="WP_198737958.1">
    <property type="nucleotide sequence ID" value="NZ_JAEIOS010000011.1"/>
</dbReference>
<keyword evidence="1" id="KW-0732">Signal</keyword>
<comment type="caution">
    <text evidence="2">The sequence shown here is derived from an EMBL/GenBank/DDBJ whole genome shotgun (WGS) entry which is preliminary data.</text>
</comment>
<name>A0A934M8B0_9CORY</name>
<evidence type="ECO:0000313" key="3">
    <source>
        <dbReference type="Proteomes" id="UP000645966"/>
    </source>
</evidence>
<protein>
    <recommendedName>
        <fullName evidence="4">Secreted protein</fullName>
    </recommendedName>
</protein>
<evidence type="ECO:0000256" key="1">
    <source>
        <dbReference type="SAM" id="SignalP"/>
    </source>
</evidence>
<organism evidence="2 3">
    <name type="scientific">Corynebacterium meridianum</name>
    <dbReference type="NCBI Taxonomy" id="2765363"/>
    <lineage>
        <taxon>Bacteria</taxon>
        <taxon>Bacillati</taxon>
        <taxon>Actinomycetota</taxon>
        <taxon>Actinomycetes</taxon>
        <taxon>Mycobacteriales</taxon>
        <taxon>Corynebacteriaceae</taxon>
        <taxon>Corynebacterium</taxon>
    </lineage>
</organism>
<dbReference type="Proteomes" id="UP000645966">
    <property type="component" value="Unassembled WGS sequence"/>
</dbReference>
<evidence type="ECO:0000313" key="2">
    <source>
        <dbReference type="EMBL" id="MBI8988925.1"/>
    </source>
</evidence>
<dbReference type="EMBL" id="JAEIOS010000011">
    <property type="protein sequence ID" value="MBI8988925.1"/>
    <property type="molecule type" value="Genomic_DNA"/>
</dbReference>
<sequence>MRARSGAGLAVAAAVLVVIGAGTGVSAATPAPPTATGECVPGAAALCDMPHPVDPIYVPRSLELSVTPEGPFNSRMRVTAVVEYGPKAPFRAEGETVTFTIDGETYTAVVGADDSASVVFHPLPEGGLIVADLPMSYESEGLIIKGDAHSELEYTAPENPGIGSIGGFLGWLLNLLRGIFGL</sequence>
<dbReference type="AlphaFoldDB" id="A0A934M8B0"/>
<feature type="chain" id="PRO_5037509145" description="Secreted protein" evidence="1">
    <location>
        <begin position="28"/>
        <end position="182"/>
    </location>
</feature>
<accession>A0A934M8B0</accession>
<keyword evidence="3" id="KW-1185">Reference proteome</keyword>